<accession>A0A8J2X3N5</accession>
<keyword evidence="3" id="KW-1185">Reference proteome</keyword>
<feature type="compositionally biased region" description="Acidic residues" evidence="1">
    <location>
        <begin position="98"/>
        <end position="110"/>
    </location>
</feature>
<feature type="compositionally biased region" description="Basic residues" evidence="1">
    <location>
        <begin position="120"/>
        <end position="145"/>
    </location>
</feature>
<evidence type="ECO:0000256" key="1">
    <source>
        <dbReference type="SAM" id="MobiDB-lite"/>
    </source>
</evidence>
<sequence>MTAPKTEPTSAVYRRCAAAVEKAINAIQENPALYRGRTARNKLVELAAAAKQLDRLLDGNGSDDEDHFGEAFAAAGLDMKAADVDALAACAAAADCDGGDGADEVAEDTAPEATPETGKAKRAAPTKTQKNRRNRLKKKEKKRAARAAAEEADLPPCREIDTPPEVLAALEAADRAATPEPTLPADPSLFKPTASADPAPSKPGGTSSWGRGFLAIGTVAKTAPPDLAAKEKAPDLRDPFAYIASTCDDDLTAPALHDAPSPNFDGLVIEEVTREELEGLELLESTR</sequence>
<dbReference type="Proteomes" id="UP000789595">
    <property type="component" value="Unassembled WGS sequence"/>
</dbReference>
<feature type="region of interest" description="Disordered" evidence="1">
    <location>
        <begin position="178"/>
        <end position="209"/>
    </location>
</feature>
<name>A0A8J2X3N5_9STRA</name>
<dbReference type="EMBL" id="CAKKNE010000006">
    <property type="protein sequence ID" value="CAH0379786.1"/>
    <property type="molecule type" value="Genomic_DNA"/>
</dbReference>
<protein>
    <submittedName>
        <fullName evidence="2">Uncharacterized protein</fullName>
    </submittedName>
</protein>
<dbReference type="AlphaFoldDB" id="A0A8J2X3N5"/>
<gene>
    <name evidence="2" type="ORF">PECAL_6P14240</name>
</gene>
<reference evidence="2" key="1">
    <citation type="submission" date="2021-11" db="EMBL/GenBank/DDBJ databases">
        <authorList>
            <consortium name="Genoscope - CEA"/>
            <person name="William W."/>
        </authorList>
    </citation>
    <scope>NUCLEOTIDE SEQUENCE</scope>
</reference>
<organism evidence="2 3">
    <name type="scientific">Pelagomonas calceolata</name>
    <dbReference type="NCBI Taxonomy" id="35677"/>
    <lineage>
        <taxon>Eukaryota</taxon>
        <taxon>Sar</taxon>
        <taxon>Stramenopiles</taxon>
        <taxon>Ochrophyta</taxon>
        <taxon>Pelagophyceae</taxon>
        <taxon>Pelagomonadales</taxon>
        <taxon>Pelagomonadaceae</taxon>
        <taxon>Pelagomonas</taxon>
    </lineage>
</organism>
<evidence type="ECO:0000313" key="3">
    <source>
        <dbReference type="Proteomes" id="UP000789595"/>
    </source>
</evidence>
<evidence type="ECO:0000313" key="2">
    <source>
        <dbReference type="EMBL" id="CAH0379786.1"/>
    </source>
</evidence>
<comment type="caution">
    <text evidence="2">The sequence shown here is derived from an EMBL/GenBank/DDBJ whole genome shotgun (WGS) entry which is preliminary data.</text>
</comment>
<proteinExistence type="predicted"/>
<feature type="region of interest" description="Disordered" evidence="1">
    <location>
        <begin position="98"/>
        <end position="160"/>
    </location>
</feature>